<proteinExistence type="predicted"/>
<dbReference type="Proteomes" id="UP000681155">
    <property type="component" value="Chromosome"/>
</dbReference>
<organism evidence="2 3">
    <name type="scientific">Pseudomonas hormoni</name>
    <dbReference type="NCBI Taxonomy" id="3093767"/>
    <lineage>
        <taxon>Bacteria</taxon>
        <taxon>Pseudomonadati</taxon>
        <taxon>Pseudomonadota</taxon>
        <taxon>Gammaproteobacteria</taxon>
        <taxon>Pseudomonadales</taxon>
        <taxon>Pseudomonadaceae</taxon>
        <taxon>Pseudomonas</taxon>
    </lineage>
</organism>
<keyword evidence="1" id="KW-0732">Signal</keyword>
<dbReference type="RefSeq" id="WP_214382261.1">
    <property type="nucleotide sequence ID" value="NZ_CP075566.1"/>
</dbReference>
<sequence>MTLRNAFMSLMLVCSASIAQAADDVYNEIGVYMMVCDSPSQAIKLSRLGLNEDRMREFVLADNSGCTFWKSPASYRIVPGTAANGIVQIQIDKENRGANPGLGWLTQQQLEFAYGKNTNMVRLEKPVLACNTLEGAKQNIPASTRAAKAGIAILSASDGPKAHPTQNYACTRIEPVTYAIGYLDSVNSGFAHYRLMDAKNSEVWMSKFWK</sequence>
<feature type="chain" id="PRO_5045894947" evidence="1">
    <location>
        <begin position="22"/>
        <end position="210"/>
    </location>
</feature>
<evidence type="ECO:0000313" key="3">
    <source>
        <dbReference type="Proteomes" id="UP000681155"/>
    </source>
</evidence>
<gene>
    <name evidence="2" type="ORF">KJF94_07340</name>
</gene>
<reference evidence="2 3" key="1">
    <citation type="submission" date="2021-05" db="EMBL/GenBank/DDBJ databases">
        <title>Complete genome of the cytokinin-producing biocontrol strain Pseudomonas fluorescens G20-18.</title>
        <authorList>
            <person name="Nielsen T.K."/>
            <person name="Mekureyaw M.F."/>
            <person name="Hansen L.H."/>
            <person name="Nicolaisen M.H."/>
            <person name="Roitsch T.G."/>
            <person name="Hennessy R.C."/>
        </authorList>
    </citation>
    <scope>NUCLEOTIDE SEQUENCE [LARGE SCALE GENOMIC DNA]</scope>
    <source>
        <strain evidence="2 3">G20-18</strain>
    </source>
</reference>
<evidence type="ECO:0000256" key="1">
    <source>
        <dbReference type="SAM" id="SignalP"/>
    </source>
</evidence>
<keyword evidence="3" id="KW-1185">Reference proteome</keyword>
<dbReference type="EMBL" id="CP075566">
    <property type="protein sequence ID" value="QVW25379.1"/>
    <property type="molecule type" value="Genomic_DNA"/>
</dbReference>
<feature type="signal peptide" evidence="1">
    <location>
        <begin position="1"/>
        <end position="21"/>
    </location>
</feature>
<accession>A0ABX8F084</accession>
<evidence type="ECO:0000313" key="2">
    <source>
        <dbReference type="EMBL" id="QVW25379.1"/>
    </source>
</evidence>
<name>A0ABX8F084_9PSED</name>
<protein>
    <submittedName>
        <fullName evidence="2">Uncharacterized protein</fullName>
    </submittedName>
</protein>